<dbReference type="Pfam" id="PF00550">
    <property type="entry name" value="PP-binding"/>
    <property type="match status" value="1"/>
</dbReference>
<dbReference type="GO" id="GO:0008610">
    <property type="term" value="P:lipid biosynthetic process"/>
    <property type="evidence" value="ECO:0007669"/>
    <property type="project" value="UniProtKB-ARBA"/>
</dbReference>
<dbReference type="GO" id="GO:0072330">
    <property type="term" value="P:monocarboxylic acid biosynthetic process"/>
    <property type="evidence" value="ECO:0007669"/>
    <property type="project" value="UniProtKB-ARBA"/>
</dbReference>
<dbReference type="InterPro" id="IPR001242">
    <property type="entry name" value="Condensation_dom"/>
</dbReference>
<dbReference type="Pfam" id="PF00668">
    <property type="entry name" value="Condensation"/>
    <property type="match status" value="1"/>
</dbReference>
<accession>A0A171CRK5</accession>
<dbReference type="Gene3D" id="3.40.50.12780">
    <property type="entry name" value="N-terminal domain of ligase-like"/>
    <property type="match status" value="1"/>
</dbReference>
<dbReference type="SUPFAM" id="SSF52777">
    <property type="entry name" value="CoA-dependent acyltransferases"/>
    <property type="match status" value="2"/>
</dbReference>
<dbReference type="Gene3D" id="3.30.300.30">
    <property type="match status" value="1"/>
</dbReference>
<dbReference type="Pfam" id="PF00501">
    <property type="entry name" value="AMP-binding"/>
    <property type="match status" value="1"/>
</dbReference>
<evidence type="ECO:0000256" key="3">
    <source>
        <dbReference type="ARBA" id="ARBA00022553"/>
    </source>
</evidence>
<dbReference type="PROSITE" id="PS50075">
    <property type="entry name" value="CARRIER"/>
    <property type="match status" value="1"/>
</dbReference>
<evidence type="ECO:0000313" key="7">
    <source>
        <dbReference type="Proteomes" id="UP000077701"/>
    </source>
</evidence>
<keyword evidence="2" id="KW-0596">Phosphopantetheine</keyword>
<evidence type="ECO:0000313" key="6">
    <source>
        <dbReference type="EMBL" id="GAT67109.1"/>
    </source>
</evidence>
<dbReference type="InterPro" id="IPR020806">
    <property type="entry name" value="PKS_PP-bd"/>
</dbReference>
<dbReference type="GO" id="GO:0009239">
    <property type="term" value="P:enterobactin biosynthetic process"/>
    <property type="evidence" value="ECO:0007669"/>
    <property type="project" value="TreeGrafter"/>
</dbReference>
<comment type="cofactor">
    <cofactor evidence="1">
        <name>pantetheine 4'-phosphate</name>
        <dbReference type="ChEBI" id="CHEBI:47942"/>
    </cofactor>
</comment>
<reference evidence="6 7" key="1">
    <citation type="journal article" date="2016" name="Genome Announc.">
        <title>Draft Genome Sequence of Planomonospora sphaerica JCM9374, a Rare Actinomycete.</title>
        <authorList>
            <person name="Dohra H."/>
            <person name="Suzuki T."/>
            <person name="Inoue Y."/>
            <person name="Kodani S."/>
        </authorList>
    </citation>
    <scope>NUCLEOTIDE SEQUENCE [LARGE SCALE GENOMIC DNA]</scope>
    <source>
        <strain evidence="6 7">JCM 9374</strain>
    </source>
</reference>
<reference evidence="7" key="2">
    <citation type="submission" date="2016-04" db="EMBL/GenBank/DDBJ databases">
        <title>Planomonospora sphaerica JCM9374 whole genome shotgun sequence.</title>
        <authorList>
            <person name="Suzuki T."/>
            <person name="Dohra H."/>
            <person name="Kodani S."/>
        </authorList>
    </citation>
    <scope>NUCLEOTIDE SEQUENCE [LARGE SCALE GENOMIC DNA]</scope>
    <source>
        <strain evidence="7">JCM 9374</strain>
    </source>
</reference>
<dbReference type="InterPro" id="IPR042099">
    <property type="entry name" value="ANL_N_sf"/>
</dbReference>
<dbReference type="STRING" id="161355.PS9374_02762"/>
<dbReference type="Gene3D" id="3.30.559.30">
    <property type="entry name" value="Nonribosomal peptide synthetase, condensation domain"/>
    <property type="match status" value="1"/>
</dbReference>
<comment type="caution">
    <text evidence="6">The sequence shown here is derived from an EMBL/GenBank/DDBJ whole genome shotgun (WGS) entry which is preliminary data.</text>
</comment>
<evidence type="ECO:0000256" key="2">
    <source>
        <dbReference type="ARBA" id="ARBA00022450"/>
    </source>
</evidence>
<proteinExistence type="predicted"/>
<feature type="region of interest" description="Disordered" evidence="4">
    <location>
        <begin position="93"/>
        <end position="112"/>
    </location>
</feature>
<protein>
    <submittedName>
        <fullName evidence="6">AMP-dependent synthetase</fullName>
    </submittedName>
</protein>
<dbReference type="GO" id="GO:0047527">
    <property type="term" value="F:2,3-dihydroxybenzoate-serine ligase activity"/>
    <property type="evidence" value="ECO:0007669"/>
    <property type="project" value="TreeGrafter"/>
</dbReference>
<dbReference type="SUPFAM" id="SSF47336">
    <property type="entry name" value="ACP-like"/>
    <property type="match status" value="1"/>
</dbReference>
<evidence type="ECO:0000256" key="1">
    <source>
        <dbReference type="ARBA" id="ARBA00001957"/>
    </source>
</evidence>
<dbReference type="GO" id="GO:0005829">
    <property type="term" value="C:cytosol"/>
    <property type="evidence" value="ECO:0007669"/>
    <property type="project" value="TreeGrafter"/>
</dbReference>
<evidence type="ECO:0000256" key="4">
    <source>
        <dbReference type="SAM" id="MobiDB-lite"/>
    </source>
</evidence>
<dbReference type="InterPro" id="IPR045851">
    <property type="entry name" value="AMP-bd_C_sf"/>
</dbReference>
<dbReference type="SUPFAM" id="SSF56801">
    <property type="entry name" value="Acetyl-CoA synthetase-like"/>
    <property type="match status" value="1"/>
</dbReference>
<dbReference type="NCBIfam" id="TIGR01733">
    <property type="entry name" value="AA-adenyl-dom"/>
    <property type="match status" value="1"/>
</dbReference>
<dbReference type="Pfam" id="PF13193">
    <property type="entry name" value="AMP-binding_C"/>
    <property type="match status" value="1"/>
</dbReference>
<dbReference type="RefSeq" id="WP_068897215.1">
    <property type="nucleotide sequence ID" value="NZ_BDCX01000006.1"/>
</dbReference>
<sequence>MVCHTRSVRGRRAVTSCAQDGLWLLSGLDPEPTAHSLCRAYRISGDLDVGALRAAWREVVSRHEPLRTVVRECGGRLVQHVSPWSEEAGHALALLGPDAGGGPGTGGGPDAERRAERVRAALAAEPFDLARGPLARATLVRLGEADHLLTLAFHRVVADDRSVSIVVDELSAGYAAALAGLPAGAALPALPSRFADHARRQRRWIRTPAFRELLDWWTRTLTPLPPPAALPVDRGRPGAPRGGAVRFDWGTEAAAQVAELARAAGTAPSTVLLAALHCLLHRYGGADRTAVTVPASLRTAPETDLLVGPFVNPLVLTADLSGGPGFRELLTALDGRVRESLARRELPFPHLVRALGAGRDPHRVPLCDVVLDVRETPESELRLPGAEVRRLPGGDGAAAADLAFTVDLAGPSVTGSLACRGGLLDRDSARSLLDQLRTLLAAAAEDPALPVDALPLEPADRVRAAVREADRTGGPPSPGPGVHELVRRHAVHRPHAGAVDWGGDVTPYRELTRWAAALSARLRDAGCAEGAAVAVRMPPGPGRIAALLGVLSAGAHLVWLGTGDAGDRVKAVLSDLRPACMLVEDPAGGDGLAEWYRGELGGRVLDGAAGAGNAPVEAPSFPGAPGPDAWAYVAYTSGSTGRPKGIPQTHAALAQFVTWFAAEFGIGPGSRVAQWVAPEHDPALCEVFAALVSGATLCPVPDGVRAHPEKLAAWLADQGITHLQTVPSFAGTLLGAIAGGGAAERFAALRHVLLMGEAVPPELVRGLRAALPAARLVNLYGPTETIAATWQEIGDETGAVPIGRPIPGRQVLVVDGRDRPCPAGVTGEIVVRSPYVTPGYVGASAGAAAFRPLRGIEEPAAAGRTYRTGDLARRRRDGRLEFRGRKDFQVKLSGIRIELTEVEAALSAHESVAECAVVARTGRDGLPDVLVAYVVPVPAASGDASPVRAWRACLRRRFGRETPPVLFTVLDRPLPRNLTGKVDRGRLPAHRRAAARRPAAPTPTEEDVIALWSELLGTAGIGAGDDFFAAGGHSLLVLRLAARVRDRFGVELPLRRFFAEPTPARLAALIDEAARPPAAGVAVPALALSGPRDDPH</sequence>
<dbReference type="InterPro" id="IPR009081">
    <property type="entry name" value="PP-bd_ACP"/>
</dbReference>
<name>A0A171CRK5_9ACTN</name>
<keyword evidence="3" id="KW-0597">Phosphoprotein</keyword>
<evidence type="ECO:0000259" key="5">
    <source>
        <dbReference type="PROSITE" id="PS50075"/>
    </source>
</evidence>
<feature type="compositionally biased region" description="Gly residues" evidence="4">
    <location>
        <begin position="98"/>
        <end position="109"/>
    </location>
</feature>
<dbReference type="CDD" id="cd05930">
    <property type="entry name" value="A_NRPS"/>
    <property type="match status" value="1"/>
</dbReference>
<dbReference type="InterPro" id="IPR020845">
    <property type="entry name" value="AMP-binding_CS"/>
</dbReference>
<dbReference type="InterPro" id="IPR006162">
    <property type="entry name" value="Ppantetheine_attach_site"/>
</dbReference>
<dbReference type="Gene3D" id="3.40.50.1820">
    <property type="entry name" value="alpha/beta hydrolase"/>
    <property type="match status" value="1"/>
</dbReference>
<dbReference type="FunFam" id="1.10.1200.10:FF:000016">
    <property type="entry name" value="Non-ribosomal peptide synthase"/>
    <property type="match status" value="1"/>
</dbReference>
<dbReference type="PANTHER" id="PTHR45527:SF1">
    <property type="entry name" value="FATTY ACID SYNTHASE"/>
    <property type="match status" value="1"/>
</dbReference>
<dbReference type="PROSITE" id="PS00012">
    <property type="entry name" value="PHOSPHOPANTETHEINE"/>
    <property type="match status" value="1"/>
</dbReference>
<dbReference type="EMBL" id="BDCX01000006">
    <property type="protein sequence ID" value="GAT67109.1"/>
    <property type="molecule type" value="Genomic_DNA"/>
</dbReference>
<organism evidence="6 7">
    <name type="scientific">Planomonospora sphaerica</name>
    <dbReference type="NCBI Taxonomy" id="161355"/>
    <lineage>
        <taxon>Bacteria</taxon>
        <taxon>Bacillati</taxon>
        <taxon>Actinomycetota</taxon>
        <taxon>Actinomycetes</taxon>
        <taxon>Streptosporangiales</taxon>
        <taxon>Streptosporangiaceae</taxon>
        <taxon>Planomonospora</taxon>
    </lineage>
</organism>
<gene>
    <name evidence="6" type="ORF">PS9374_02762</name>
</gene>
<dbReference type="InterPro" id="IPR000873">
    <property type="entry name" value="AMP-dep_synth/lig_dom"/>
</dbReference>
<dbReference type="SMART" id="SM00823">
    <property type="entry name" value="PKS_PP"/>
    <property type="match status" value="1"/>
</dbReference>
<dbReference type="Proteomes" id="UP000077701">
    <property type="component" value="Unassembled WGS sequence"/>
</dbReference>
<dbReference type="GO" id="GO:0031177">
    <property type="term" value="F:phosphopantetheine binding"/>
    <property type="evidence" value="ECO:0007669"/>
    <property type="project" value="InterPro"/>
</dbReference>
<keyword evidence="7" id="KW-1185">Reference proteome</keyword>
<dbReference type="PANTHER" id="PTHR45527">
    <property type="entry name" value="NONRIBOSOMAL PEPTIDE SYNTHETASE"/>
    <property type="match status" value="1"/>
</dbReference>
<dbReference type="PROSITE" id="PS00455">
    <property type="entry name" value="AMP_BINDING"/>
    <property type="match status" value="1"/>
</dbReference>
<dbReference type="Gene3D" id="3.30.559.10">
    <property type="entry name" value="Chloramphenicol acetyltransferase-like domain"/>
    <property type="match status" value="1"/>
</dbReference>
<dbReference type="AlphaFoldDB" id="A0A171CRK5"/>
<dbReference type="GO" id="GO:0043041">
    <property type="term" value="P:amino acid activation for nonribosomal peptide biosynthetic process"/>
    <property type="evidence" value="ECO:0007669"/>
    <property type="project" value="TreeGrafter"/>
</dbReference>
<dbReference type="InterPro" id="IPR010071">
    <property type="entry name" value="AA_adenyl_dom"/>
</dbReference>
<dbReference type="InterPro" id="IPR025110">
    <property type="entry name" value="AMP-bd_C"/>
</dbReference>
<dbReference type="InterPro" id="IPR036736">
    <property type="entry name" value="ACP-like_sf"/>
</dbReference>
<dbReference type="InterPro" id="IPR029058">
    <property type="entry name" value="AB_hydrolase_fold"/>
</dbReference>
<feature type="domain" description="Carrier" evidence="5">
    <location>
        <begin position="999"/>
        <end position="1074"/>
    </location>
</feature>
<dbReference type="InterPro" id="IPR023213">
    <property type="entry name" value="CAT-like_dom_sf"/>
</dbReference>
<dbReference type="GO" id="GO:0009366">
    <property type="term" value="C:enterobactin synthetase complex"/>
    <property type="evidence" value="ECO:0007669"/>
    <property type="project" value="TreeGrafter"/>
</dbReference>